<evidence type="ECO:0000313" key="2">
    <source>
        <dbReference type="EMBL" id="KAH7570847.1"/>
    </source>
</evidence>
<comment type="caution">
    <text evidence="2">The sequence shown here is derived from an EMBL/GenBank/DDBJ whole genome shotgun (WGS) entry which is preliminary data.</text>
</comment>
<organism evidence="2 3">
    <name type="scientific">Xanthoceras sorbifolium</name>
    <dbReference type="NCBI Taxonomy" id="99658"/>
    <lineage>
        <taxon>Eukaryota</taxon>
        <taxon>Viridiplantae</taxon>
        <taxon>Streptophyta</taxon>
        <taxon>Embryophyta</taxon>
        <taxon>Tracheophyta</taxon>
        <taxon>Spermatophyta</taxon>
        <taxon>Magnoliopsida</taxon>
        <taxon>eudicotyledons</taxon>
        <taxon>Gunneridae</taxon>
        <taxon>Pentapetalae</taxon>
        <taxon>rosids</taxon>
        <taxon>malvids</taxon>
        <taxon>Sapindales</taxon>
        <taxon>Sapindaceae</taxon>
        <taxon>Xanthoceroideae</taxon>
        <taxon>Xanthoceras</taxon>
    </lineage>
</organism>
<dbReference type="Gene3D" id="3.20.20.100">
    <property type="entry name" value="NADP-dependent oxidoreductase domain"/>
    <property type="match status" value="1"/>
</dbReference>
<keyword evidence="3" id="KW-1185">Reference proteome</keyword>
<dbReference type="InterPro" id="IPR036812">
    <property type="entry name" value="NAD(P)_OxRdtase_dom_sf"/>
</dbReference>
<evidence type="ECO:0000313" key="3">
    <source>
        <dbReference type="Proteomes" id="UP000827721"/>
    </source>
</evidence>
<feature type="domain" description="NADP-dependent oxidoreductase" evidence="1">
    <location>
        <begin position="19"/>
        <end position="290"/>
    </location>
</feature>
<dbReference type="PIRSF" id="PIRSF000097">
    <property type="entry name" value="AKR"/>
    <property type="match status" value="1"/>
</dbReference>
<name>A0ABQ8I2J5_9ROSI</name>
<dbReference type="PROSITE" id="PS00063">
    <property type="entry name" value="ALDOKETO_REDUCTASE_3"/>
    <property type="match status" value="1"/>
</dbReference>
<accession>A0ABQ8I2J5</accession>
<dbReference type="InterPro" id="IPR044497">
    <property type="entry name" value="AKR4A/B"/>
</dbReference>
<dbReference type="InterPro" id="IPR018170">
    <property type="entry name" value="Aldo/ket_reductase_CS"/>
</dbReference>
<proteinExistence type="predicted"/>
<gene>
    <name evidence="2" type="ORF">JRO89_XS05G0207000</name>
</gene>
<dbReference type="PANTHER" id="PTHR11732">
    <property type="entry name" value="ALDO/KETO REDUCTASE"/>
    <property type="match status" value="1"/>
</dbReference>
<sequence length="319" mass="35900">MVKIPEAVLASNGKTIPLVGFGMAEFPFSTSEDTKESVLHAITLGYRHFDTASLYQSEQPLGEAITEALRLGLIKSSDELFITSKLWCSDAHRHLVIPALQNTLRNLGLEYLDLYLVHFPGSLKPGSGFPFNKEDIVAMDYETVWKETEECQKLGLTKSIGVSNFSCKKLEKLLAMAKIPPIVNQVEMNPVWQQKKLREFCEVKGIHISAYSPLGGKGTPWGTVRVMDSQVLKEIATSRGKSIAQVCLRWAYEQGVSVIVKSYNKERMKENLEIFDWKLTAEDVHKIEQIPQGRGNPAEFFVTKEGPFKSIEEFWDGEI</sequence>
<evidence type="ECO:0000259" key="1">
    <source>
        <dbReference type="Pfam" id="PF00248"/>
    </source>
</evidence>
<dbReference type="InterPro" id="IPR023210">
    <property type="entry name" value="NADP_OxRdtase_dom"/>
</dbReference>
<dbReference type="CDD" id="cd19124">
    <property type="entry name" value="AKR_AKR4A_4B"/>
    <property type="match status" value="1"/>
</dbReference>
<dbReference type="SUPFAM" id="SSF51430">
    <property type="entry name" value="NAD(P)-linked oxidoreductase"/>
    <property type="match status" value="1"/>
</dbReference>
<dbReference type="PROSITE" id="PS00798">
    <property type="entry name" value="ALDOKETO_REDUCTASE_1"/>
    <property type="match status" value="1"/>
</dbReference>
<dbReference type="EMBL" id="JAFEMO010000005">
    <property type="protein sequence ID" value="KAH7570847.1"/>
    <property type="molecule type" value="Genomic_DNA"/>
</dbReference>
<protein>
    <recommendedName>
        <fullName evidence="1">NADP-dependent oxidoreductase domain-containing protein</fullName>
    </recommendedName>
</protein>
<dbReference type="InterPro" id="IPR020471">
    <property type="entry name" value="AKR"/>
</dbReference>
<dbReference type="Proteomes" id="UP000827721">
    <property type="component" value="Unassembled WGS sequence"/>
</dbReference>
<reference evidence="2 3" key="1">
    <citation type="submission" date="2021-02" db="EMBL/GenBank/DDBJ databases">
        <title>Plant Genome Project.</title>
        <authorList>
            <person name="Zhang R.-G."/>
        </authorList>
    </citation>
    <scope>NUCLEOTIDE SEQUENCE [LARGE SCALE GENOMIC DNA]</scope>
    <source>
        <tissue evidence="2">Leaves</tissue>
    </source>
</reference>
<dbReference type="PRINTS" id="PR00069">
    <property type="entry name" value="ALDKETRDTASE"/>
</dbReference>
<dbReference type="Pfam" id="PF00248">
    <property type="entry name" value="Aldo_ket_red"/>
    <property type="match status" value="1"/>
</dbReference>